<keyword evidence="4" id="KW-0408">Iron</keyword>
<protein>
    <recommendedName>
        <fullName evidence="7">CcmH/CycL/Ccl2/NrfF N-terminal domain-containing protein</fullName>
    </recommendedName>
</protein>
<comment type="similarity">
    <text evidence="1">Belongs to the CcmH/CycL/Ccl2/NrfF family.</text>
</comment>
<sequence length="110" mass="12617">TQACADWREVIRIKLGEGEGEEEIKEYFEIQYGPRALAQPPASGFTLAVWILPLVAIVVGGFLFSRYMRRIRSSDASYRKEVPQQQAEQPQPSQDDYEARIEQELEDKTP</sequence>
<name>X1EDZ7_9ZZZZ</name>
<keyword evidence="6" id="KW-1133">Transmembrane helix</keyword>
<organism evidence="8">
    <name type="scientific">marine sediment metagenome</name>
    <dbReference type="NCBI Taxonomy" id="412755"/>
    <lineage>
        <taxon>unclassified sequences</taxon>
        <taxon>metagenomes</taxon>
        <taxon>ecological metagenomes</taxon>
    </lineage>
</organism>
<reference evidence="8" key="1">
    <citation type="journal article" date="2014" name="Front. Microbiol.">
        <title>High frequency of phylogenetically diverse reductive dehalogenase-homologous genes in deep subseafloor sedimentary metagenomes.</title>
        <authorList>
            <person name="Kawai M."/>
            <person name="Futagami T."/>
            <person name="Toyoda A."/>
            <person name="Takaki Y."/>
            <person name="Nishi S."/>
            <person name="Hori S."/>
            <person name="Arai W."/>
            <person name="Tsubouchi T."/>
            <person name="Morono Y."/>
            <person name="Uchiyama I."/>
            <person name="Ito T."/>
            <person name="Fujiyama A."/>
            <person name="Inagaki F."/>
            <person name="Takami H."/>
        </authorList>
    </citation>
    <scope>NUCLEOTIDE SEQUENCE</scope>
    <source>
        <strain evidence="8">Expedition CK06-06</strain>
    </source>
</reference>
<dbReference type="Pfam" id="PF03918">
    <property type="entry name" value="CcmH"/>
    <property type="match status" value="1"/>
</dbReference>
<keyword evidence="6" id="KW-0812">Transmembrane</keyword>
<keyword evidence="6" id="KW-0472">Membrane</keyword>
<dbReference type="InterPro" id="IPR005616">
    <property type="entry name" value="CcmH/CycL/Ccl2/NrfF_N"/>
</dbReference>
<feature type="region of interest" description="Disordered" evidence="5">
    <location>
        <begin position="76"/>
        <end position="110"/>
    </location>
</feature>
<comment type="caution">
    <text evidence="8">The sequence shown here is derived from an EMBL/GenBank/DDBJ whole genome shotgun (WGS) entry which is preliminary data.</text>
</comment>
<evidence type="ECO:0000259" key="7">
    <source>
        <dbReference type="Pfam" id="PF03918"/>
    </source>
</evidence>
<gene>
    <name evidence="8" type="ORF">S01H4_56657</name>
</gene>
<dbReference type="AlphaFoldDB" id="X1EDZ7"/>
<evidence type="ECO:0000256" key="6">
    <source>
        <dbReference type="SAM" id="Phobius"/>
    </source>
</evidence>
<accession>X1EDZ7</accession>
<dbReference type="GO" id="GO:0046872">
    <property type="term" value="F:metal ion binding"/>
    <property type="evidence" value="ECO:0007669"/>
    <property type="project" value="UniProtKB-KW"/>
</dbReference>
<dbReference type="EMBL" id="BART01032853">
    <property type="protein sequence ID" value="GAH15374.1"/>
    <property type="molecule type" value="Genomic_DNA"/>
</dbReference>
<evidence type="ECO:0000256" key="2">
    <source>
        <dbReference type="ARBA" id="ARBA00022617"/>
    </source>
</evidence>
<feature type="domain" description="CcmH/CycL/Ccl2/NrfF N-terminal" evidence="7">
    <location>
        <begin position="4"/>
        <end position="86"/>
    </location>
</feature>
<feature type="compositionally biased region" description="Basic and acidic residues" evidence="5">
    <location>
        <begin position="97"/>
        <end position="110"/>
    </location>
</feature>
<keyword evidence="3" id="KW-0479">Metal-binding</keyword>
<proteinExistence type="inferred from homology"/>
<evidence type="ECO:0000256" key="5">
    <source>
        <dbReference type="SAM" id="MobiDB-lite"/>
    </source>
</evidence>
<keyword evidence="2" id="KW-0349">Heme</keyword>
<dbReference type="InterPro" id="IPR038297">
    <property type="entry name" value="CcmH/CycL/NrfF/Ccl2_sf"/>
</dbReference>
<feature type="transmembrane region" description="Helical" evidence="6">
    <location>
        <begin position="42"/>
        <end position="64"/>
    </location>
</feature>
<feature type="non-terminal residue" evidence="8">
    <location>
        <position position="1"/>
    </location>
</feature>
<evidence type="ECO:0000256" key="3">
    <source>
        <dbReference type="ARBA" id="ARBA00022723"/>
    </source>
</evidence>
<evidence type="ECO:0000256" key="4">
    <source>
        <dbReference type="ARBA" id="ARBA00023004"/>
    </source>
</evidence>
<evidence type="ECO:0000313" key="8">
    <source>
        <dbReference type="EMBL" id="GAH15374.1"/>
    </source>
</evidence>
<feature type="compositionally biased region" description="Low complexity" evidence="5">
    <location>
        <begin position="83"/>
        <end position="94"/>
    </location>
</feature>
<dbReference type="Gene3D" id="1.10.8.640">
    <property type="entry name" value="Cytochrome C biogenesis protein"/>
    <property type="match status" value="1"/>
</dbReference>
<evidence type="ECO:0000256" key="1">
    <source>
        <dbReference type="ARBA" id="ARBA00010342"/>
    </source>
</evidence>